<evidence type="ECO:0000256" key="3">
    <source>
        <dbReference type="PROSITE-ProRule" id="PRU00221"/>
    </source>
</evidence>
<dbReference type="InterPro" id="IPR020472">
    <property type="entry name" value="WD40_PAC1"/>
</dbReference>
<evidence type="ECO:0000256" key="4">
    <source>
        <dbReference type="SAM" id="Coils"/>
    </source>
</evidence>
<protein>
    <recommendedName>
        <fullName evidence="6">NACHT domain-containing protein</fullName>
    </recommendedName>
</protein>
<dbReference type="Proteomes" id="UP001610563">
    <property type="component" value="Unassembled WGS sequence"/>
</dbReference>
<feature type="region of interest" description="Disordered" evidence="5">
    <location>
        <begin position="1"/>
        <end position="40"/>
    </location>
</feature>
<dbReference type="EMBL" id="JBFTWV010000055">
    <property type="protein sequence ID" value="KAL2793604.1"/>
    <property type="molecule type" value="Genomic_DNA"/>
</dbReference>
<feature type="repeat" description="WD" evidence="3">
    <location>
        <begin position="1205"/>
        <end position="1237"/>
    </location>
</feature>
<dbReference type="SUPFAM" id="SSF50998">
    <property type="entry name" value="Quinoprotein alcohol dehydrogenase-like"/>
    <property type="match status" value="1"/>
</dbReference>
<gene>
    <name evidence="7" type="ORF">BJX66DRAFT_338643</name>
</gene>
<dbReference type="SUPFAM" id="SSF52540">
    <property type="entry name" value="P-loop containing nucleoside triphosphate hydrolases"/>
    <property type="match status" value="1"/>
</dbReference>
<keyword evidence="2" id="KW-0677">Repeat</keyword>
<dbReference type="InterPro" id="IPR007111">
    <property type="entry name" value="NACHT_NTPase"/>
</dbReference>
<feature type="repeat" description="WD" evidence="3">
    <location>
        <begin position="917"/>
        <end position="942"/>
    </location>
</feature>
<dbReference type="SUPFAM" id="SSF50978">
    <property type="entry name" value="WD40 repeat-like"/>
    <property type="match status" value="1"/>
</dbReference>
<evidence type="ECO:0000259" key="6">
    <source>
        <dbReference type="PROSITE" id="PS50837"/>
    </source>
</evidence>
<keyword evidence="1 3" id="KW-0853">WD repeat</keyword>
<reference evidence="7 8" key="1">
    <citation type="submission" date="2024-07" db="EMBL/GenBank/DDBJ databases">
        <title>Section-level genome sequencing and comparative genomics of Aspergillus sections Usti and Cavernicolus.</title>
        <authorList>
            <consortium name="Lawrence Berkeley National Laboratory"/>
            <person name="Nybo J.L."/>
            <person name="Vesth T.C."/>
            <person name="Theobald S."/>
            <person name="Frisvad J.C."/>
            <person name="Larsen T.O."/>
            <person name="Kjaerboelling I."/>
            <person name="Rothschild-Mancinelli K."/>
            <person name="Lyhne E.K."/>
            <person name="Kogle M.E."/>
            <person name="Barry K."/>
            <person name="Clum A."/>
            <person name="Na H."/>
            <person name="Ledsgaard L."/>
            <person name="Lin J."/>
            <person name="Lipzen A."/>
            <person name="Kuo A."/>
            <person name="Riley R."/>
            <person name="Mondo S."/>
            <person name="Labutti K."/>
            <person name="Haridas S."/>
            <person name="Pangalinan J."/>
            <person name="Salamov A.A."/>
            <person name="Simmons B.A."/>
            <person name="Magnuson J.K."/>
            <person name="Chen J."/>
            <person name="Drula E."/>
            <person name="Henrissat B."/>
            <person name="Wiebenga A."/>
            <person name="Lubbers R.J."/>
            <person name="Gomes A.C."/>
            <person name="Makela M.R."/>
            <person name="Stajich J."/>
            <person name="Grigoriev I.V."/>
            <person name="Mortensen U.H."/>
            <person name="De Vries R.P."/>
            <person name="Baker S.E."/>
            <person name="Andersen M.R."/>
        </authorList>
    </citation>
    <scope>NUCLEOTIDE SEQUENCE [LARGE SCALE GENOMIC DNA]</scope>
    <source>
        <strain evidence="7 8">CBS 209.92</strain>
    </source>
</reference>
<dbReference type="PROSITE" id="PS50082">
    <property type="entry name" value="WD_REPEATS_2"/>
    <property type="match status" value="9"/>
</dbReference>
<dbReference type="Pfam" id="PF00400">
    <property type="entry name" value="WD40"/>
    <property type="match status" value="10"/>
</dbReference>
<dbReference type="PROSITE" id="PS00678">
    <property type="entry name" value="WD_REPEATS_1"/>
    <property type="match status" value="4"/>
</dbReference>
<feature type="repeat" description="WD" evidence="3">
    <location>
        <begin position="1489"/>
        <end position="1531"/>
    </location>
</feature>
<sequence>MLGRFKKALGRRNKENPPSSLAAPTTSDVSDPANTKNKSDHWKIAYDQLSETEQRILSTLLSTTPTKTDDSRSRTKEILSHVLETTEKQYEEYQQSRTAIRATAHKIINSTLSFQDIISNVVRIDPTGHASSAWAIVSLGLTMAKNHADLREALFESSAYLADVLTRSAFIEQQMYSEKEATIPNAEKDRSLVRVYVAILRYAAEICRIQQFSSGKNLKESLTAITSQPLTQLKSSIKEEESQLQLWLLIDQHLHRKAEAEAILAGIDEVRMAVQEVGKAIAMLNLPLADGAFFDSFNDQHEVECLPRTRVQLLQQIEDWGSSGHRTIFWLSGMAGTGKSTIARSVARLFKEQGVLGASFFFKRSEGDRGSAARFFPTIVKQIAVHIPEIIPGIRKALEDDPAIPAKSLREQFDKLFLKPLLTVDQIKLGVPAVIVIDALDECEREEEVEVLLELLPKAQNVVRFFVTARPDPAIRFGFAQMNPSEYQCTILQDLDNDVIKQDITLYLREEFSKICQKRRRDLGQDWPGEEKIDALASMAVPLFIFAATVCRFVADRRFSPEKRLQQFLTEPSGSNMDKTYRPVLNQLLTDDESDTEQLVEQFQAIIGVIILIADPLSLGALAQLLEIPEEDISTHLDSFHSVLSIPDDPHVPIRTLHLSFHDYLVDERIRNHEATSQLWVDKIGKHGLIASRCLAIMNRSLQKNICRLPSYGTSRDEIDPTSIASSLPDALQYACRYWAYHSSQGTAPVSSLDEVLQFLKKHFLHWLEAMSILGLMSEAINAVVTLLELLNATPNDEVFHILSDAKRFMLKNAHIAARAPLQLYCSGLIFAPRHARTRTLFADDIPQWIRRLPDVEEDWSPELQTLEGHFASINCVRFSPDGRTIASVSYDGTINLWSTTGTLERTLDGHEANREVFDLAFSLDGTTIISASEDGTVNIWSRTGDLRKTLYLRDEKIVDTCFSPDGRVVNSSYYVREVPSNSLAISDLIPKDGLRRDDRFPTSLLFSPDGKIIVTGCSDGTIQLWDCQGNLQHSLKGHNESVNSVAISPDGNTIASGSADWTIKLWDTNTGTMRVTTMSHPGEVKSVIFSPDGGFIASLSDRICQETVMVWDKTGALKHTLGGRENAVITVAFSSNGALTAMGFRDDTVSVWETNTWTLHCRLDSGSSPAELAFSSDGKQLAAGCLSKVVNVWQLSTGTLQSTLRGHSSAVNCVAFSPDGKLIASGSGDKTVRIWDASIGTSSGCNQNAHTGDVRTVRLSPDGRQVASQADGTVRLWNADTGDLQHILSNDEAGNEGFLYFPNGGTLLLFVGGIATVPTIWDATTGILPSTFPSDLPDSLEGAQFSPDGKSIVYHTREILEFRDTASQEVLHSVKAISNLFFRTKFVFSSSGTLIAIYEGVPYTTPRNKEAETKDREEADLKTLTTWRGDRKITVHSTRTGAIQSVIIGHPDPARVVKFSPDDRFVASVSFDGTVQLWETATGQLEHCLQHSRPVTAVAFTRNANALASLSIRDNTIKLWDTASGTLQYTLPSVDEVEDLASFTEDGKFLTTNRGSIDIEASRAKGTCVLLHDSVSVADDEWVYIGCHKVLWLPHEYRGVTAVRDGRVVIGRGTGELTFMDFACGSDEGSYVPA</sequence>
<feature type="compositionally biased region" description="Basic residues" evidence="5">
    <location>
        <begin position="1"/>
        <end position="11"/>
    </location>
</feature>
<evidence type="ECO:0000256" key="1">
    <source>
        <dbReference type="ARBA" id="ARBA00022574"/>
    </source>
</evidence>
<evidence type="ECO:0000313" key="8">
    <source>
        <dbReference type="Proteomes" id="UP001610563"/>
    </source>
</evidence>
<feature type="coiled-coil region" evidence="4">
    <location>
        <begin position="76"/>
        <end position="103"/>
    </location>
</feature>
<dbReference type="PANTHER" id="PTHR44156">
    <property type="entry name" value="SUPERNUMERARY LIMBS, ISOFORM B-RELATED"/>
    <property type="match status" value="1"/>
</dbReference>
<comment type="caution">
    <text evidence="7">The sequence shown here is derived from an EMBL/GenBank/DDBJ whole genome shotgun (WGS) entry which is preliminary data.</text>
</comment>
<feature type="domain" description="NACHT" evidence="6">
    <location>
        <begin position="327"/>
        <end position="472"/>
    </location>
</feature>
<evidence type="ECO:0000313" key="7">
    <source>
        <dbReference type="EMBL" id="KAL2793604.1"/>
    </source>
</evidence>
<dbReference type="CDD" id="cd00200">
    <property type="entry name" value="WD40"/>
    <property type="match status" value="2"/>
</dbReference>
<dbReference type="Gene3D" id="3.40.50.300">
    <property type="entry name" value="P-loop containing nucleotide triphosphate hydrolases"/>
    <property type="match status" value="1"/>
</dbReference>
<feature type="repeat" description="WD" evidence="3">
    <location>
        <begin position="1248"/>
        <end position="1288"/>
    </location>
</feature>
<dbReference type="InterPro" id="IPR001680">
    <property type="entry name" value="WD40_rpt"/>
</dbReference>
<dbReference type="SMART" id="SM00320">
    <property type="entry name" value="WD40"/>
    <property type="match status" value="11"/>
</dbReference>
<dbReference type="InterPro" id="IPR053299">
    <property type="entry name" value="ASTRA_WD_repeat"/>
</dbReference>
<dbReference type="PRINTS" id="PR00320">
    <property type="entry name" value="GPROTEINBRPT"/>
</dbReference>
<dbReference type="InterPro" id="IPR036322">
    <property type="entry name" value="WD40_repeat_dom_sf"/>
</dbReference>
<dbReference type="InterPro" id="IPR019775">
    <property type="entry name" value="WD40_repeat_CS"/>
</dbReference>
<keyword evidence="8" id="KW-1185">Reference proteome</keyword>
<accession>A0ABR4G4F4</accession>
<evidence type="ECO:0000256" key="2">
    <source>
        <dbReference type="ARBA" id="ARBA00022737"/>
    </source>
</evidence>
<organism evidence="7 8">
    <name type="scientific">Aspergillus keveii</name>
    <dbReference type="NCBI Taxonomy" id="714993"/>
    <lineage>
        <taxon>Eukaryota</taxon>
        <taxon>Fungi</taxon>
        <taxon>Dikarya</taxon>
        <taxon>Ascomycota</taxon>
        <taxon>Pezizomycotina</taxon>
        <taxon>Eurotiomycetes</taxon>
        <taxon>Eurotiomycetidae</taxon>
        <taxon>Eurotiales</taxon>
        <taxon>Aspergillaceae</taxon>
        <taxon>Aspergillus</taxon>
        <taxon>Aspergillus subgen. Nidulantes</taxon>
    </lineage>
</organism>
<dbReference type="InterPro" id="IPR011047">
    <property type="entry name" value="Quinoprotein_ADH-like_sf"/>
</dbReference>
<feature type="repeat" description="WD" evidence="3">
    <location>
        <begin position="1448"/>
        <end position="1489"/>
    </location>
</feature>
<keyword evidence="4" id="KW-0175">Coiled coil</keyword>
<dbReference type="Gene3D" id="2.130.10.10">
    <property type="entry name" value="YVTN repeat-like/Quinoprotein amine dehydrogenase"/>
    <property type="match status" value="5"/>
</dbReference>
<proteinExistence type="predicted"/>
<feature type="compositionally biased region" description="Polar residues" evidence="5">
    <location>
        <begin position="16"/>
        <end position="36"/>
    </location>
</feature>
<feature type="repeat" description="WD" evidence="3">
    <location>
        <begin position="867"/>
        <end position="899"/>
    </location>
</feature>
<dbReference type="PROSITE" id="PS50294">
    <property type="entry name" value="WD_REPEATS_REGION"/>
    <property type="match status" value="8"/>
</dbReference>
<dbReference type="InterPro" id="IPR015943">
    <property type="entry name" value="WD40/YVTN_repeat-like_dom_sf"/>
</dbReference>
<name>A0ABR4G4F4_9EURO</name>
<feature type="repeat" description="WD" evidence="3">
    <location>
        <begin position="1036"/>
        <end position="1077"/>
    </location>
</feature>
<dbReference type="PROSITE" id="PS50837">
    <property type="entry name" value="NACHT"/>
    <property type="match status" value="1"/>
</dbReference>
<evidence type="ECO:0000256" key="5">
    <source>
        <dbReference type="SAM" id="MobiDB-lite"/>
    </source>
</evidence>
<feature type="repeat" description="WD" evidence="3">
    <location>
        <begin position="1122"/>
        <end position="1157"/>
    </location>
</feature>
<dbReference type="InterPro" id="IPR056884">
    <property type="entry name" value="NPHP3-like_N"/>
</dbReference>
<feature type="repeat" description="WD" evidence="3">
    <location>
        <begin position="1003"/>
        <end position="1027"/>
    </location>
</feature>
<dbReference type="Pfam" id="PF24883">
    <property type="entry name" value="NPHP3_N"/>
    <property type="match status" value="1"/>
</dbReference>
<dbReference type="InterPro" id="IPR027417">
    <property type="entry name" value="P-loop_NTPase"/>
</dbReference>